<dbReference type="Pfam" id="PF00106">
    <property type="entry name" value="adh_short"/>
    <property type="match status" value="1"/>
</dbReference>
<evidence type="ECO:0000256" key="3">
    <source>
        <dbReference type="ARBA" id="ARBA00042907"/>
    </source>
</evidence>
<comment type="caution">
    <text evidence="10">The sequence shown here is derived from an EMBL/GenBank/DDBJ whole genome shotgun (WGS) entry which is preliminary data.</text>
</comment>
<feature type="domain" description="Ketoreductase" evidence="9">
    <location>
        <begin position="6"/>
        <end position="186"/>
    </location>
</feature>
<dbReference type="InterPro" id="IPR020904">
    <property type="entry name" value="Sc_DH/Rdtase_CS"/>
</dbReference>
<dbReference type="Proteomes" id="UP000583387">
    <property type="component" value="Unassembled WGS sequence"/>
</dbReference>
<dbReference type="PROSITE" id="PS00061">
    <property type="entry name" value="ADH_SHORT"/>
    <property type="match status" value="1"/>
</dbReference>
<comment type="pathway">
    <text evidence="5">Aromatic compound metabolism; p-cumate degradation; acetaldehyde and pyruvate from p-cumate: step 2/7.</text>
</comment>
<evidence type="ECO:0000256" key="5">
    <source>
        <dbReference type="ARBA" id="ARBA00060518"/>
    </source>
</evidence>
<proteinExistence type="inferred from homology"/>
<dbReference type="Gene3D" id="3.40.50.720">
    <property type="entry name" value="NAD(P)-binding Rossmann-like Domain"/>
    <property type="match status" value="1"/>
</dbReference>
<dbReference type="NCBIfam" id="NF009466">
    <property type="entry name" value="PRK12826.1-2"/>
    <property type="match status" value="1"/>
</dbReference>
<dbReference type="InterPro" id="IPR036291">
    <property type="entry name" value="NAD(P)-bd_dom_sf"/>
</dbReference>
<organism evidence="10 11">
    <name type="scientific">Zestomonas carbonaria</name>
    <dbReference type="NCBI Taxonomy" id="2762745"/>
    <lineage>
        <taxon>Bacteria</taxon>
        <taxon>Pseudomonadati</taxon>
        <taxon>Pseudomonadota</taxon>
        <taxon>Gammaproteobacteria</taxon>
        <taxon>Pseudomonadales</taxon>
        <taxon>Pseudomonadaceae</taxon>
        <taxon>Zestomonas</taxon>
    </lineage>
</organism>
<keyword evidence="11" id="KW-1185">Reference proteome</keyword>
<keyword evidence="2 10" id="KW-0560">Oxidoreductase</keyword>
<reference evidence="10 11" key="1">
    <citation type="submission" date="2020-08" db="EMBL/GenBank/DDBJ databases">
        <authorList>
            <person name="Criscuolo A."/>
        </authorList>
    </citation>
    <scope>NUCLEOTIDE SEQUENCE [LARGE SCALE GENOMIC DNA]</scope>
    <source>
        <strain evidence="10">CIP111764</strain>
    </source>
</reference>
<accession>A0A7U7EP66</accession>
<dbReference type="InterPro" id="IPR050259">
    <property type="entry name" value="SDR"/>
</dbReference>
<dbReference type="NCBIfam" id="TIGR01829">
    <property type="entry name" value="AcAcCoA_reduct"/>
    <property type="match status" value="1"/>
</dbReference>
<evidence type="ECO:0000313" key="10">
    <source>
        <dbReference type="EMBL" id="CAD5108644.1"/>
    </source>
</evidence>
<dbReference type="GO" id="GO:0005737">
    <property type="term" value="C:cytoplasm"/>
    <property type="evidence" value="ECO:0007669"/>
    <property type="project" value="InterPro"/>
</dbReference>
<dbReference type="GO" id="GO:0018511">
    <property type="term" value="F:2,3-dihydroxy-2,3-dihydro-p-cumate dehydrogenase activity"/>
    <property type="evidence" value="ECO:0007669"/>
    <property type="project" value="UniProtKB-EC"/>
</dbReference>
<dbReference type="EMBL" id="CAJFCI010000058">
    <property type="protein sequence ID" value="CAD5108644.1"/>
    <property type="molecule type" value="Genomic_DNA"/>
</dbReference>
<dbReference type="GO" id="GO:0032787">
    <property type="term" value="P:monocarboxylic acid metabolic process"/>
    <property type="evidence" value="ECO:0007669"/>
    <property type="project" value="UniProtKB-ARBA"/>
</dbReference>
<evidence type="ECO:0000256" key="2">
    <source>
        <dbReference type="ARBA" id="ARBA00023002"/>
    </source>
</evidence>
<dbReference type="SUPFAM" id="SSF51735">
    <property type="entry name" value="NAD(P)-binding Rossmann-fold domains"/>
    <property type="match status" value="1"/>
</dbReference>
<dbReference type="GO" id="GO:0018454">
    <property type="term" value="F:acetoacetyl-CoA reductase activity"/>
    <property type="evidence" value="ECO:0007669"/>
    <property type="project" value="InterPro"/>
</dbReference>
<dbReference type="InterPro" id="IPR002347">
    <property type="entry name" value="SDR_fam"/>
</dbReference>
<evidence type="ECO:0000256" key="8">
    <source>
        <dbReference type="RuleBase" id="RU000363"/>
    </source>
</evidence>
<dbReference type="InterPro" id="IPR011283">
    <property type="entry name" value="Acetoacetyl-CoA_reductase"/>
</dbReference>
<gene>
    <name evidence="10" type="primary">phaB_2</name>
    <name evidence="10" type="ORF">PSEWESI4_02936</name>
</gene>
<evidence type="ECO:0000313" key="11">
    <source>
        <dbReference type="Proteomes" id="UP000583387"/>
    </source>
</evidence>
<evidence type="ECO:0000256" key="7">
    <source>
        <dbReference type="ARBA" id="ARBA00073443"/>
    </source>
</evidence>
<dbReference type="SMART" id="SM00822">
    <property type="entry name" value="PKS_KR"/>
    <property type="match status" value="1"/>
</dbReference>
<dbReference type="EC" id="1.3.1.58" evidence="6"/>
<dbReference type="AlphaFoldDB" id="A0A7U7EP66"/>
<dbReference type="GO" id="GO:0042619">
    <property type="term" value="P:poly-hydroxybutyrate biosynthetic process"/>
    <property type="evidence" value="ECO:0007669"/>
    <property type="project" value="InterPro"/>
</dbReference>
<dbReference type="CDD" id="cd05333">
    <property type="entry name" value="BKR_SDR_c"/>
    <property type="match status" value="1"/>
</dbReference>
<dbReference type="PRINTS" id="PR00080">
    <property type="entry name" value="SDRFAMILY"/>
</dbReference>
<protein>
    <recommendedName>
        <fullName evidence="7">2,3-dihydroxy-2,3-dihydro-p-cumate dehydrogenase</fullName>
        <ecNumber evidence="6">1.3.1.58</ecNumber>
    </recommendedName>
    <alternativeName>
        <fullName evidence="3">Biphenyl-2,3-dihydro-2,3-diol dehydrogenase</fullName>
    </alternativeName>
</protein>
<dbReference type="PANTHER" id="PTHR42879">
    <property type="entry name" value="3-OXOACYL-(ACYL-CARRIER-PROTEIN) REDUCTASE"/>
    <property type="match status" value="1"/>
</dbReference>
<dbReference type="RefSeq" id="WP_187671963.1">
    <property type="nucleotide sequence ID" value="NZ_CAJFCI010000058.1"/>
</dbReference>
<dbReference type="InterPro" id="IPR057326">
    <property type="entry name" value="KR_dom"/>
</dbReference>
<comment type="catalytic activity">
    <reaction evidence="4">
        <text>(2R,3S)-2,3-dihydroxy-2,3-dihydro-p-cumate + NAD(+) = 2,3-dihydroxy-p-cumate + NADH + H(+)</text>
        <dbReference type="Rhea" id="RHEA:23772"/>
        <dbReference type="ChEBI" id="CHEBI:15378"/>
        <dbReference type="ChEBI" id="CHEBI:36647"/>
        <dbReference type="ChEBI" id="CHEBI:57540"/>
        <dbReference type="ChEBI" id="CHEBI:57945"/>
        <dbReference type="ChEBI" id="CHEBI:58420"/>
        <dbReference type="EC" id="1.3.1.58"/>
    </reaction>
</comment>
<comment type="similarity">
    <text evidence="1 8">Belongs to the short-chain dehydrogenases/reductases (SDR) family.</text>
</comment>
<evidence type="ECO:0000256" key="4">
    <source>
        <dbReference type="ARBA" id="ARBA00050226"/>
    </source>
</evidence>
<evidence type="ECO:0000256" key="6">
    <source>
        <dbReference type="ARBA" id="ARBA00066455"/>
    </source>
</evidence>
<dbReference type="PRINTS" id="PR00081">
    <property type="entry name" value="GDHRDH"/>
</dbReference>
<dbReference type="FunFam" id="3.40.50.720:FF:000173">
    <property type="entry name" value="3-oxoacyl-[acyl-carrier protein] reductase"/>
    <property type="match status" value="1"/>
</dbReference>
<sequence length="248" mass="26669">MTDSARIALVTGGMGGIGTAISQRLHREGFTVVVGCSPASSRKNDWISRQQEAGYHFHCVDCDITDWESTRQGFELVRESVGPIDVLVNNAGITRDATFRKLTPENWRAVIETNLNGLFNTTKQVIDSMLARNWGRIINISSINGQRGQFGQTNYSAAKAGIHGFTMALAREVSGKGVTVNTVSPGYIQTDMTAAIRPDILEGMIAGIPVGRLGQPEEIASIVAWLASTESAYATGADFSVNGGMNMQ</sequence>
<dbReference type="PANTHER" id="PTHR42879:SF2">
    <property type="entry name" value="3-OXOACYL-[ACYL-CARRIER-PROTEIN] REDUCTASE FABG"/>
    <property type="match status" value="1"/>
</dbReference>
<evidence type="ECO:0000259" key="9">
    <source>
        <dbReference type="SMART" id="SM00822"/>
    </source>
</evidence>
<dbReference type="NCBIfam" id="NF009464">
    <property type="entry name" value="PRK12824.1"/>
    <property type="match status" value="1"/>
</dbReference>
<name>A0A7U7EP66_9GAMM</name>
<evidence type="ECO:0000256" key="1">
    <source>
        <dbReference type="ARBA" id="ARBA00006484"/>
    </source>
</evidence>